<dbReference type="PANTHER" id="PTHR47993">
    <property type="entry name" value="OS09G0372900 PROTEIN-RELATED"/>
    <property type="match status" value="1"/>
</dbReference>
<dbReference type="AlphaFoldDB" id="D7KSZ1"/>
<organism evidence="3">
    <name type="scientific">Arabidopsis lyrata subsp. lyrata</name>
    <name type="common">Lyre-leaved rock-cress</name>
    <dbReference type="NCBI Taxonomy" id="81972"/>
    <lineage>
        <taxon>Eukaryota</taxon>
        <taxon>Viridiplantae</taxon>
        <taxon>Streptophyta</taxon>
        <taxon>Embryophyta</taxon>
        <taxon>Tracheophyta</taxon>
        <taxon>Spermatophyta</taxon>
        <taxon>Magnoliopsida</taxon>
        <taxon>eudicotyledons</taxon>
        <taxon>Gunneridae</taxon>
        <taxon>Pentapetalae</taxon>
        <taxon>rosids</taxon>
        <taxon>malvids</taxon>
        <taxon>Brassicales</taxon>
        <taxon>Brassicaceae</taxon>
        <taxon>Camelineae</taxon>
        <taxon>Arabidopsis</taxon>
    </lineage>
</organism>
<dbReference type="PANTHER" id="PTHR47993:SF393">
    <property type="entry name" value="F-BOX DOMAIN-CONTAINING PROTEIN"/>
    <property type="match status" value="1"/>
</dbReference>
<dbReference type="EMBL" id="GL348714">
    <property type="protein sequence ID" value="EFH63230.1"/>
    <property type="molecule type" value="Genomic_DNA"/>
</dbReference>
<dbReference type="Pfam" id="PF07734">
    <property type="entry name" value="FBA_1"/>
    <property type="match status" value="1"/>
</dbReference>
<dbReference type="NCBIfam" id="TIGR01640">
    <property type="entry name" value="F_box_assoc_1"/>
    <property type="match status" value="1"/>
</dbReference>
<reference evidence="3" key="1">
    <citation type="journal article" date="2011" name="Nat. Genet.">
        <title>The Arabidopsis lyrata genome sequence and the basis of rapid genome size change.</title>
        <authorList>
            <person name="Hu T.T."/>
            <person name="Pattyn P."/>
            <person name="Bakker E.G."/>
            <person name="Cao J."/>
            <person name="Cheng J.-F."/>
            <person name="Clark R.M."/>
            <person name="Fahlgren N."/>
            <person name="Fawcett J.A."/>
            <person name="Grimwood J."/>
            <person name="Gundlach H."/>
            <person name="Haberer G."/>
            <person name="Hollister J.D."/>
            <person name="Ossowski S."/>
            <person name="Ottilar R.P."/>
            <person name="Salamov A.A."/>
            <person name="Schneeberger K."/>
            <person name="Spannagl M."/>
            <person name="Wang X."/>
            <person name="Yang L."/>
            <person name="Nasrallah M.E."/>
            <person name="Bergelson J."/>
            <person name="Carrington J.C."/>
            <person name="Gaut B.S."/>
            <person name="Schmutz J."/>
            <person name="Mayer K.F.X."/>
            <person name="Van de Peer Y."/>
            <person name="Grigoriev I.V."/>
            <person name="Nordborg M."/>
            <person name="Weigel D."/>
            <person name="Guo Y.-L."/>
        </authorList>
    </citation>
    <scope>NUCLEOTIDE SEQUENCE [LARGE SCALE GENOMIC DNA]</scope>
    <source>
        <strain evidence="3">cv. MN47</strain>
    </source>
</reference>
<dbReference type="Gramene" id="fgenesh1_pm.C_scaffold_2000645">
    <property type="protein sequence ID" value="fgenesh1_pm.C_scaffold_2000645"/>
    <property type="gene ID" value="fgenesh1_pm.C_scaffold_2000645"/>
</dbReference>
<name>D7KSZ1_ARALL</name>
<evidence type="ECO:0000313" key="2">
    <source>
        <dbReference type="EMBL" id="EFH63230.1"/>
    </source>
</evidence>
<feature type="domain" description="F-box associated beta-propeller type 1" evidence="1">
    <location>
        <begin position="26"/>
        <end position="308"/>
    </location>
</feature>
<gene>
    <name evidence="2" type="ORF">ARALYDRAFT_315612</name>
</gene>
<accession>D7KSZ1</accession>
<protein>
    <recommendedName>
        <fullName evidence="1">F-box associated beta-propeller type 1 domain-containing protein</fullName>
    </recommendedName>
</protein>
<keyword evidence="3" id="KW-1185">Reference proteome</keyword>
<dbReference type="InterPro" id="IPR017451">
    <property type="entry name" value="F-box-assoc_interact_dom"/>
</dbReference>
<dbReference type="InterPro" id="IPR006527">
    <property type="entry name" value="F-box-assoc_dom_typ1"/>
</dbReference>
<proteinExistence type="predicted"/>
<dbReference type="HOGENOM" id="CLU_034692_0_0_1"/>
<dbReference type="InterPro" id="IPR050233">
    <property type="entry name" value="A_thaliana_F-box"/>
</dbReference>
<sequence length="321" mass="37187">MSDLPLALVEEILSRVPLTSLSSGLFNGNLISKDSAITATLFQVFHWDGLLLCVIRDNRWRVVWNPYLGETRLIKPINKFHRYKILDMFALGYDNNNKNHLPVFFEIYNFNSNAWRVLDVYPHCDIKSGVSLKGNTYFFAREKVKGLSSAPNVEVFLLCFDFTAERFGPRLPLPLHSYVWLSEHATLSCVRDEHLAVLFQRYNAIMEIYITTKIEPNVVSWSNFLKVDLTTFPDRFYAESFFIDEEKKVIVVFDSLGSRWTQTSFYRTTYIIGESGYFKSVKFGETPDCCSGQNNPLLFSSYVPSLVKLQINQRGKRKERD</sequence>
<evidence type="ECO:0000313" key="3">
    <source>
        <dbReference type="Proteomes" id="UP000008694"/>
    </source>
</evidence>
<evidence type="ECO:0000259" key="1">
    <source>
        <dbReference type="Pfam" id="PF07734"/>
    </source>
</evidence>
<dbReference type="Proteomes" id="UP000008694">
    <property type="component" value="Unassembled WGS sequence"/>
</dbReference>